<feature type="transmembrane region" description="Helical" evidence="1">
    <location>
        <begin position="35"/>
        <end position="56"/>
    </location>
</feature>
<proteinExistence type="predicted"/>
<feature type="transmembrane region" description="Helical" evidence="1">
    <location>
        <begin position="12"/>
        <end position="29"/>
    </location>
</feature>
<evidence type="ECO:0000313" key="3">
    <source>
        <dbReference type="Proteomes" id="UP000063387"/>
    </source>
</evidence>
<dbReference type="RefSeq" id="WP_066444461.1">
    <property type="nucleotide sequence ID" value="NZ_CP014226.1"/>
</dbReference>
<feature type="transmembrane region" description="Helical" evidence="1">
    <location>
        <begin position="94"/>
        <end position="117"/>
    </location>
</feature>
<keyword evidence="1" id="KW-1133">Transmembrane helix</keyword>
<dbReference type="KEGG" id="hco:LOKO_00434"/>
<evidence type="ECO:0000256" key="1">
    <source>
        <dbReference type="SAM" id="Phobius"/>
    </source>
</evidence>
<reference evidence="2 3" key="1">
    <citation type="journal article" date="2016" name="Genome Announc.">
        <title>Draft Genome Sequence of 'Halomonas chromatireducens' Strain AGD 8-3, a Haloalkaliphilic Chromate- and Selenite-Reducing Gammaproteobacterium.</title>
        <authorList>
            <person name="Sharko F.S."/>
            <person name="Shapovalova A.A."/>
            <person name="Tsygankova S.V."/>
            <person name="Komova A.V."/>
            <person name="Boulygina E.S."/>
            <person name="Teslyuk A.B."/>
            <person name="Gotovtsev P.M."/>
            <person name="Namsaraev Z.B."/>
            <person name="Khijniak T.V."/>
            <person name="Nedoluzhko A.V."/>
            <person name="Vasilov R.G."/>
        </authorList>
    </citation>
    <scope>NUCLEOTIDE SEQUENCE [LARGE SCALE GENOMIC DNA]</scope>
    <source>
        <strain evidence="2 3">AGD 8-3</strain>
    </source>
</reference>
<dbReference type="EMBL" id="CP014226">
    <property type="protein sequence ID" value="AMC99529.1"/>
    <property type="molecule type" value="Genomic_DNA"/>
</dbReference>
<organism evidence="2 3">
    <name type="scientific">Halomonas chromatireducens</name>
    <dbReference type="NCBI Taxonomy" id="507626"/>
    <lineage>
        <taxon>Bacteria</taxon>
        <taxon>Pseudomonadati</taxon>
        <taxon>Pseudomonadota</taxon>
        <taxon>Gammaproteobacteria</taxon>
        <taxon>Oceanospirillales</taxon>
        <taxon>Halomonadaceae</taxon>
        <taxon>Halomonas</taxon>
    </lineage>
</organism>
<sequence>MNASPTAERLSVMLGLLVLMLSTIPRYLAGGHDNRLTMITLALVVVAAVTVVHWRMLEASERRRLPMLLKRFGASLLAGLGLMGAWHALMTDWISWQLFIAHAATAGLLMHVLWLLWRPAESR</sequence>
<keyword evidence="3" id="KW-1185">Reference proteome</keyword>
<dbReference type="AlphaFoldDB" id="A0A0X8HBG9"/>
<reference evidence="2 3" key="2">
    <citation type="submission" date="2016-02" db="EMBL/GenBank/DDBJ databases">
        <authorList>
            <person name="Wen L."/>
            <person name="He K."/>
            <person name="Yang H."/>
        </authorList>
    </citation>
    <scope>NUCLEOTIDE SEQUENCE [LARGE SCALE GENOMIC DNA]</scope>
    <source>
        <strain evidence="2 3">AGD 8-3</strain>
    </source>
</reference>
<gene>
    <name evidence="2" type="ORF">LOKO_00434</name>
</gene>
<feature type="transmembrane region" description="Helical" evidence="1">
    <location>
        <begin position="68"/>
        <end position="88"/>
    </location>
</feature>
<dbReference type="STRING" id="507626.LOKO_00434"/>
<evidence type="ECO:0008006" key="4">
    <source>
        <dbReference type="Google" id="ProtNLM"/>
    </source>
</evidence>
<accession>A0A0X8HBG9</accession>
<dbReference type="PATRIC" id="fig|507626.3.peg.430"/>
<dbReference type="Proteomes" id="UP000063387">
    <property type="component" value="Chromosome"/>
</dbReference>
<keyword evidence="1" id="KW-0812">Transmembrane</keyword>
<evidence type="ECO:0000313" key="2">
    <source>
        <dbReference type="EMBL" id="AMC99529.1"/>
    </source>
</evidence>
<keyword evidence="1" id="KW-0472">Membrane</keyword>
<name>A0A0X8HBG9_9GAMM</name>
<protein>
    <recommendedName>
        <fullName evidence="4">Transmembrane protein</fullName>
    </recommendedName>
</protein>
<dbReference type="OrthoDB" id="6182972at2"/>